<organism evidence="2 3">
    <name type="scientific">Parapedobacter pyrenivorans</name>
    <dbReference type="NCBI Taxonomy" id="1305674"/>
    <lineage>
        <taxon>Bacteria</taxon>
        <taxon>Pseudomonadati</taxon>
        <taxon>Bacteroidota</taxon>
        <taxon>Sphingobacteriia</taxon>
        <taxon>Sphingobacteriales</taxon>
        <taxon>Sphingobacteriaceae</taxon>
        <taxon>Parapedobacter</taxon>
    </lineage>
</organism>
<accession>A0A917M8I0</accession>
<sequence length="246" mass="28340">MKMTIRKTLWLLLIAGVFTSCSKNDGGEDTGPDKELSGDLLLIEQKKNGQTLSKFEYDERNRATVHYLMTENSGDLHTVTFTYDSRDRLIALERKADKVYLRESYTYEGDNDRPTAGVWTDDSDVVIPIQYTYTENTVTETFFIEEATQTSTYTFDTRGNLATALIGQALQEYGDFDDKKSTHTSYPWAWKIHYVNNPRSVKIAGVVDQIWEYTYNDAGYPVSAKVYNRESNEVVETHEYRYKKAN</sequence>
<evidence type="ECO:0000256" key="1">
    <source>
        <dbReference type="SAM" id="SignalP"/>
    </source>
</evidence>
<reference evidence="2" key="2">
    <citation type="submission" date="2020-09" db="EMBL/GenBank/DDBJ databases">
        <authorList>
            <person name="Sun Q."/>
            <person name="Zhou Y."/>
        </authorList>
    </citation>
    <scope>NUCLEOTIDE SEQUENCE</scope>
    <source>
        <strain evidence="2">CGMCC 1.12195</strain>
    </source>
</reference>
<name>A0A917M8I0_9SPHI</name>
<keyword evidence="1" id="KW-0732">Signal</keyword>
<evidence type="ECO:0000313" key="3">
    <source>
        <dbReference type="Proteomes" id="UP000660862"/>
    </source>
</evidence>
<proteinExistence type="predicted"/>
<comment type="caution">
    <text evidence="2">The sequence shown here is derived from an EMBL/GenBank/DDBJ whole genome shotgun (WGS) entry which is preliminary data.</text>
</comment>
<dbReference type="RefSeq" id="WP_188505451.1">
    <property type="nucleotide sequence ID" value="NZ_BMER01000001.1"/>
</dbReference>
<dbReference type="EMBL" id="BMER01000001">
    <property type="protein sequence ID" value="GGG84461.1"/>
    <property type="molecule type" value="Genomic_DNA"/>
</dbReference>
<dbReference type="Proteomes" id="UP000660862">
    <property type="component" value="Unassembled WGS sequence"/>
</dbReference>
<keyword evidence="3" id="KW-1185">Reference proteome</keyword>
<feature type="chain" id="PRO_5036895966" description="YD repeat-containing protein" evidence="1">
    <location>
        <begin position="23"/>
        <end position="246"/>
    </location>
</feature>
<dbReference type="PROSITE" id="PS51257">
    <property type="entry name" value="PROKAR_LIPOPROTEIN"/>
    <property type="match status" value="1"/>
</dbReference>
<feature type="signal peptide" evidence="1">
    <location>
        <begin position="1"/>
        <end position="22"/>
    </location>
</feature>
<reference evidence="2" key="1">
    <citation type="journal article" date="2014" name="Int. J. Syst. Evol. Microbiol.">
        <title>Complete genome sequence of Corynebacterium casei LMG S-19264T (=DSM 44701T), isolated from a smear-ripened cheese.</title>
        <authorList>
            <consortium name="US DOE Joint Genome Institute (JGI-PGF)"/>
            <person name="Walter F."/>
            <person name="Albersmeier A."/>
            <person name="Kalinowski J."/>
            <person name="Ruckert C."/>
        </authorList>
    </citation>
    <scope>NUCLEOTIDE SEQUENCE</scope>
    <source>
        <strain evidence="2">CGMCC 1.12195</strain>
    </source>
</reference>
<evidence type="ECO:0008006" key="4">
    <source>
        <dbReference type="Google" id="ProtNLM"/>
    </source>
</evidence>
<protein>
    <recommendedName>
        <fullName evidence="4">YD repeat-containing protein</fullName>
    </recommendedName>
</protein>
<evidence type="ECO:0000313" key="2">
    <source>
        <dbReference type="EMBL" id="GGG84461.1"/>
    </source>
</evidence>
<gene>
    <name evidence="2" type="ORF">GCM10007415_17030</name>
</gene>
<dbReference type="AlphaFoldDB" id="A0A917M8I0"/>